<sequence>MRSAGGRPVRVGVFGLLGSGNVGNDGSLEAVLGYLRTRHPDAVVDALCGGPEDVAARYRIPAKRLNWYSGEYRTASRAGAIAAKGLGKLVDAVRTAAWVRRHDVVLVPGTGVLEATLPLRPWGFPYSLFLLCLTGRLFGTRVALVSVGAAVIGNRLTRALVRWSARLAAYRSYRDTMSRGAMRAMNVDTAHDEVYEDLVFALPTPPAGADPGSEPAGELGEARPGPRGTVCVGVMAFHGSDDDRARAEQIHRRYLDGTTGFVRALVEEGRPVRLLTGDEVDRPVVAAVLEAVDSPLVTAAEAASLADLMKEMAAADTVVATRYHNLICSVKVGTPTLALSYSAKSDALMDRTGLGAYCHPAREVDTERLLGQFRELEQRSTELRLALSEQNRAAVRRVEDQFTALTAAVFPAAEADSAVQATGHTHDHDHAQREAL</sequence>
<name>A0ABT6ZRI7_9ACTN</name>
<organism evidence="2 3">
    <name type="scientific">Streptomyces iconiensis</name>
    <dbReference type="NCBI Taxonomy" id="1384038"/>
    <lineage>
        <taxon>Bacteria</taxon>
        <taxon>Bacillati</taxon>
        <taxon>Actinomycetota</taxon>
        <taxon>Actinomycetes</taxon>
        <taxon>Kitasatosporales</taxon>
        <taxon>Streptomycetaceae</taxon>
        <taxon>Streptomyces</taxon>
    </lineage>
</organism>
<keyword evidence="3" id="KW-1185">Reference proteome</keyword>
<proteinExistence type="predicted"/>
<gene>
    <name evidence="2" type="ORF">NMN56_005770</name>
</gene>
<comment type="caution">
    <text evidence="2">The sequence shown here is derived from an EMBL/GenBank/DDBJ whole genome shotgun (WGS) entry which is preliminary data.</text>
</comment>
<keyword evidence="2" id="KW-0808">Transferase</keyword>
<dbReference type="GO" id="GO:0016740">
    <property type="term" value="F:transferase activity"/>
    <property type="evidence" value="ECO:0007669"/>
    <property type="project" value="UniProtKB-KW"/>
</dbReference>
<evidence type="ECO:0000259" key="1">
    <source>
        <dbReference type="Pfam" id="PF04230"/>
    </source>
</evidence>
<dbReference type="Proteomes" id="UP001214441">
    <property type="component" value="Unassembled WGS sequence"/>
</dbReference>
<dbReference type="EMBL" id="JANCPR020000004">
    <property type="protein sequence ID" value="MDJ1131472.1"/>
    <property type="molecule type" value="Genomic_DNA"/>
</dbReference>
<dbReference type="PANTHER" id="PTHR36836">
    <property type="entry name" value="COLANIC ACID BIOSYNTHESIS PROTEIN WCAK"/>
    <property type="match status" value="1"/>
</dbReference>
<reference evidence="2 3" key="1">
    <citation type="submission" date="2023-05" db="EMBL/GenBank/DDBJ databases">
        <title>Streptantibioticus silvisoli sp. nov., acidotolerant actinomycetes 1 from pine litter.</title>
        <authorList>
            <person name="Swiecimska M."/>
            <person name="Golinska P."/>
            <person name="Sangal V."/>
            <person name="Wachnowicz B."/>
            <person name="Goodfellow M."/>
        </authorList>
    </citation>
    <scope>NUCLEOTIDE SEQUENCE [LARGE SCALE GENOMIC DNA]</scope>
    <source>
        <strain evidence="2 3">DSM 42109</strain>
    </source>
</reference>
<protein>
    <submittedName>
        <fullName evidence="2">Polysaccharide pyruvyl transferase family protein</fullName>
    </submittedName>
</protein>
<evidence type="ECO:0000313" key="3">
    <source>
        <dbReference type="Proteomes" id="UP001214441"/>
    </source>
</evidence>
<accession>A0ABT6ZRI7</accession>
<evidence type="ECO:0000313" key="2">
    <source>
        <dbReference type="EMBL" id="MDJ1131472.1"/>
    </source>
</evidence>
<dbReference type="InterPro" id="IPR007345">
    <property type="entry name" value="Polysacch_pyruvyl_Trfase"/>
</dbReference>
<dbReference type="Pfam" id="PF04230">
    <property type="entry name" value="PS_pyruv_trans"/>
    <property type="match status" value="1"/>
</dbReference>
<dbReference type="PANTHER" id="PTHR36836:SF1">
    <property type="entry name" value="COLANIC ACID BIOSYNTHESIS PROTEIN WCAK"/>
    <property type="match status" value="1"/>
</dbReference>
<feature type="domain" description="Polysaccharide pyruvyl transferase" evidence="1">
    <location>
        <begin position="21"/>
        <end position="342"/>
    </location>
</feature>
<dbReference type="RefSeq" id="WP_274039290.1">
    <property type="nucleotide sequence ID" value="NZ_JANCPR020000004.1"/>
</dbReference>